<dbReference type="RefSeq" id="WP_386430633.1">
    <property type="nucleotide sequence ID" value="NZ_JBHSBB010000013.1"/>
</dbReference>
<accession>A0ABV8HPH8</accession>
<evidence type="ECO:0000313" key="2">
    <source>
        <dbReference type="Proteomes" id="UP001595765"/>
    </source>
</evidence>
<comment type="caution">
    <text evidence="1">The sequence shown here is derived from an EMBL/GenBank/DDBJ whole genome shotgun (WGS) entry which is preliminary data.</text>
</comment>
<dbReference type="EMBL" id="JBHSBB010000013">
    <property type="protein sequence ID" value="MFC4033546.1"/>
    <property type="molecule type" value="Genomic_DNA"/>
</dbReference>
<dbReference type="Proteomes" id="UP001595765">
    <property type="component" value="Unassembled WGS sequence"/>
</dbReference>
<name>A0ABV8HPH8_9ACTN</name>
<organism evidence="1 2">
    <name type="scientific">Streptomyces polygonati</name>
    <dbReference type="NCBI Taxonomy" id="1617087"/>
    <lineage>
        <taxon>Bacteria</taxon>
        <taxon>Bacillati</taxon>
        <taxon>Actinomycetota</taxon>
        <taxon>Actinomycetes</taxon>
        <taxon>Kitasatosporales</taxon>
        <taxon>Streptomycetaceae</taxon>
        <taxon>Streptomyces</taxon>
    </lineage>
</organism>
<protein>
    <submittedName>
        <fullName evidence="1">Uncharacterized protein</fullName>
    </submittedName>
</protein>
<evidence type="ECO:0000313" key="1">
    <source>
        <dbReference type="EMBL" id="MFC4033546.1"/>
    </source>
</evidence>
<reference evidence="2" key="1">
    <citation type="journal article" date="2019" name="Int. J. Syst. Evol. Microbiol.">
        <title>The Global Catalogue of Microorganisms (GCM) 10K type strain sequencing project: providing services to taxonomists for standard genome sequencing and annotation.</title>
        <authorList>
            <consortium name="The Broad Institute Genomics Platform"/>
            <consortium name="The Broad Institute Genome Sequencing Center for Infectious Disease"/>
            <person name="Wu L."/>
            <person name="Ma J."/>
        </authorList>
    </citation>
    <scope>NUCLEOTIDE SEQUENCE [LARGE SCALE GENOMIC DNA]</scope>
    <source>
        <strain evidence="2">CGMCC 4.7237</strain>
    </source>
</reference>
<proteinExistence type="predicted"/>
<keyword evidence="2" id="KW-1185">Reference proteome</keyword>
<gene>
    <name evidence="1" type="ORF">ACFO3J_18965</name>
</gene>
<sequence>MRSFAVAGVRGALYGPGYPAPVAVDAVGLGFGDPRIPRVKAGQLIMRLGDFTRVEPDAG</sequence>